<evidence type="ECO:0000313" key="1">
    <source>
        <dbReference type="EMBL" id="RYO70730.1"/>
    </source>
</evidence>
<dbReference type="OrthoDB" id="4821062at2759"/>
<accession>A0A4Q4SJ77</accession>
<dbReference type="EMBL" id="PEJP01000009">
    <property type="protein sequence ID" value="RYO70730.1"/>
    <property type="molecule type" value="Genomic_DNA"/>
</dbReference>
<protein>
    <submittedName>
        <fullName evidence="1">Uncharacterized protein</fullName>
    </submittedName>
</protein>
<name>A0A4Q4SJ77_9PLEO</name>
<dbReference type="Proteomes" id="UP000293823">
    <property type="component" value="Unassembled WGS sequence"/>
</dbReference>
<comment type="caution">
    <text evidence="1">The sequence shown here is derived from an EMBL/GenBank/DDBJ whole genome shotgun (WGS) entry which is preliminary data.</text>
</comment>
<reference evidence="2" key="1">
    <citation type="journal article" date="2019" name="bioRxiv">
        <title>Genomics, evolutionary history and diagnostics of the Alternaria alternata species group including apple and Asian pear pathotypes.</title>
        <authorList>
            <person name="Armitage A.D."/>
            <person name="Cockerton H.M."/>
            <person name="Sreenivasaprasad S."/>
            <person name="Woodhall J.W."/>
            <person name="Lane C.R."/>
            <person name="Harrison R.J."/>
            <person name="Clarkson J.P."/>
        </authorList>
    </citation>
    <scope>NUCLEOTIDE SEQUENCE [LARGE SCALE GENOMIC DNA]</scope>
    <source>
        <strain evidence="2">RGR 97.0016</strain>
    </source>
</reference>
<keyword evidence="2" id="KW-1185">Reference proteome</keyword>
<organism evidence="1 2">
    <name type="scientific">Alternaria arborescens</name>
    <dbReference type="NCBI Taxonomy" id="156630"/>
    <lineage>
        <taxon>Eukaryota</taxon>
        <taxon>Fungi</taxon>
        <taxon>Dikarya</taxon>
        <taxon>Ascomycota</taxon>
        <taxon>Pezizomycotina</taxon>
        <taxon>Dothideomycetes</taxon>
        <taxon>Pleosporomycetidae</taxon>
        <taxon>Pleosporales</taxon>
        <taxon>Pleosporineae</taxon>
        <taxon>Pleosporaceae</taxon>
        <taxon>Alternaria</taxon>
        <taxon>Alternaria sect. Alternaria</taxon>
    </lineage>
</organism>
<gene>
    <name evidence="1" type="ORF">AA0113_g2760</name>
</gene>
<proteinExistence type="predicted"/>
<evidence type="ECO:0000313" key="2">
    <source>
        <dbReference type="Proteomes" id="UP000293823"/>
    </source>
</evidence>
<sequence length="524" mass="60531">MIWPSALIKSFCETKQLPDLPEEKPRRFESYFRSATEERGAKERFAQSVKHWVVCNPSELIAGLKEQPERDDEEEILTICESRYNHDRILLGSLVKGASQHPLYEEFKPQCRSLEMGTKYIEHALAVPLLWELKNKASLPKTVVVAHVLLESGRSFVHKLEKIGKLPLSCRTLVLRRANEVLDALVDLARVWAFSWENEKLVQLLVVKLRIFRSNKTFDIYSQSPWVAGSQMSAISDLSLFVGLEILGRRNCFGAVIHLYNMLQQVLAEYAEIPILEHLKALFRSKVFSCNQDPRRGFGNIFDLFRGGVKTCKDPETGIRMIGRDQRRKLGREKEEGSKFSLTRMSLAAHESFFRNYEFRPEFMHRLAVDPKVRWRHVKLFDSYSPSELVHRAQEILRTEYDGTFPMARLNCFAVLRLCQDILLGIVARLKKLGTAAWLPEVYECGLWAIDEVNIQNAIWCVCLTMGLVDGEWDGGYQVNKFSSKNHKQIKDYMQRLTPVVIMRDVIAEVCEGKNVEDFLWKNV</sequence>
<dbReference type="AlphaFoldDB" id="A0A4Q4SJ77"/>